<feature type="compositionally biased region" description="Low complexity" evidence="1">
    <location>
        <begin position="13"/>
        <end position="24"/>
    </location>
</feature>
<name>A0A6J4K367_9BACT</name>
<feature type="non-terminal residue" evidence="2">
    <location>
        <position position="207"/>
    </location>
</feature>
<proteinExistence type="predicted"/>
<protein>
    <submittedName>
        <fullName evidence="2">Uncharacterized protein</fullName>
    </submittedName>
</protein>
<reference evidence="2" key="1">
    <citation type="submission" date="2020-02" db="EMBL/GenBank/DDBJ databases">
        <authorList>
            <person name="Meier V. D."/>
        </authorList>
    </citation>
    <scope>NUCLEOTIDE SEQUENCE</scope>
    <source>
        <strain evidence="2">AVDCRST_MAG68</strain>
    </source>
</reference>
<evidence type="ECO:0000256" key="1">
    <source>
        <dbReference type="SAM" id="MobiDB-lite"/>
    </source>
</evidence>
<dbReference type="EMBL" id="CADCTW010000001">
    <property type="protein sequence ID" value="CAA9294453.1"/>
    <property type="molecule type" value="Genomic_DNA"/>
</dbReference>
<dbReference type="AlphaFoldDB" id="A0A6J4K367"/>
<accession>A0A6J4K367</accession>
<evidence type="ECO:0000313" key="2">
    <source>
        <dbReference type="EMBL" id="CAA9294453.1"/>
    </source>
</evidence>
<feature type="compositionally biased region" description="Basic residues" evidence="1">
    <location>
        <begin position="141"/>
        <end position="152"/>
    </location>
</feature>
<feature type="region of interest" description="Disordered" evidence="1">
    <location>
        <begin position="1"/>
        <end position="207"/>
    </location>
</feature>
<feature type="compositionally biased region" description="Pro residues" evidence="1">
    <location>
        <begin position="1"/>
        <end position="12"/>
    </location>
</feature>
<feature type="non-terminal residue" evidence="2">
    <location>
        <position position="1"/>
    </location>
</feature>
<gene>
    <name evidence="2" type="ORF">AVDCRST_MAG68-1720</name>
</gene>
<organism evidence="2">
    <name type="scientific">uncultured Gemmatimonadota bacterium</name>
    <dbReference type="NCBI Taxonomy" id="203437"/>
    <lineage>
        <taxon>Bacteria</taxon>
        <taxon>Pseudomonadati</taxon>
        <taxon>Gemmatimonadota</taxon>
        <taxon>environmental samples</taxon>
    </lineage>
</organism>
<feature type="compositionally biased region" description="Gly residues" evidence="1">
    <location>
        <begin position="60"/>
        <end position="72"/>
    </location>
</feature>
<sequence>ETPCCSSPPAPPGAARGGADARAGSVPGLRGGREQPARGVLRVHQRRALGGGDPRRIVVGQGGGGGAGGRVAGGVRAVPDHPLGGSASAWHPPGGGIPVRARRCAPRGGDARALRPPPGPPAGGGGGRRMARAAGPPVPGRLRRHPHARTRAGRAGPGPQLVPRPLRRGGPRVRRARRARPRPVHQPEARLARRPRSAARPGGPPSL</sequence>
<feature type="compositionally biased region" description="Basic residues" evidence="1">
    <location>
        <begin position="165"/>
        <end position="183"/>
    </location>
</feature>